<feature type="compositionally biased region" description="Polar residues" evidence="1">
    <location>
        <begin position="331"/>
        <end position="354"/>
    </location>
</feature>
<reference evidence="2" key="1">
    <citation type="submission" date="2020-11" db="EMBL/GenBank/DDBJ databases">
        <authorList>
            <person name="Tran Van P."/>
        </authorList>
    </citation>
    <scope>NUCLEOTIDE SEQUENCE</scope>
</reference>
<dbReference type="AlphaFoldDB" id="A0A7R9PH52"/>
<feature type="region of interest" description="Disordered" evidence="1">
    <location>
        <begin position="625"/>
        <end position="651"/>
    </location>
</feature>
<protein>
    <submittedName>
        <fullName evidence="2">Uncharacterized protein</fullName>
    </submittedName>
</protein>
<name>A0A7R9PH52_TIMGE</name>
<dbReference type="EMBL" id="OE839214">
    <property type="protein sequence ID" value="CAD7586205.1"/>
    <property type="molecule type" value="Genomic_DNA"/>
</dbReference>
<accession>A0A7R9PH52</accession>
<sequence>MENERTPKKMMEMKYVAKRPQGRSRKRWEVQITESVHHFMIRPVQACIQAEGGYFEPLIQCQAAPRFGDQSTFIGVKENSSSILHQMCKDTQFPLPAKNRRTDTLIEGATTKNTPMEILQDVSSKSIHLIKRSNLGLPVIGSLVYCESNALDDAATEADIDPHLTLATTQDPHLTLGTPQDPHLTLAKSKEPHLTLATPQDPHLTLATPQYPHLTLATPQDPHLTLARPQDPHLTLATPQDPHLTLAVVMTCTDSKIPVNTQPQQHNDNLENCQVVQNNSLHWHTPVSVHQALFSHLNEANAQFTEHQVIWQGNLSEEQQQQLQQESVSVTSDNQETTYTDLNKPSQSCHNISLPQEKKKKKTVLSKKSEINHKKKQQTYNKTLGSNLNQLEDNADQVRDRFDKGCECQENCFKRLSPEYVYRHRLNIAELTKAEHDMYLMGVTMAVLTNPEETVRHKERRRLRAHYVFQGKRVCLDAFLYLENTTHYQLKRIRKHVITHGVTPRVHGNHGKRAHNTFSLDIYRHATTFLRHYIDKHMTNSQTPALSHEINQPSKHNKMGKTTPVYIAPDITRKTIHDAYREYCEHFEPAIKIMGYSTFRHFLKEQFPYVRFCKLDNKGPLINGTPGVVNAEGQSDSNSKSQRGNESHIDEKAEHQTTIITSDEGVQQITTIPVILSSSAVLPQQQQTFIVTPILQGSNNMPVGGTYTSYQLTTTAPAQTSVGTIVASVPSTGTYEFTTL</sequence>
<feature type="compositionally biased region" description="Low complexity" evidence="1">
    <location>
        <begin position="321"/>
        <end position="330"/>
    </location>
</feature>
<evidence type="ECO:0000256" key="1">
    <source>
        <dbReference type="SAM" id="MobiDB-lite"/>
    </source>
</evidence>
<feature type="compositionally biased region" description="Polar residues" evidence="1">
    <location>
        <begin position="632"/>
        <end position="642"/>
    </location>
</feature>
<gene>
    <name evidence="2" type="ORF">TGEB3V08_LOCUS601</name>
</gene>
<feature type="region of interest" description="Disordered" evidence="1">
    <location>
        <begin position="321"/>
        <end position="376"/>
    </location>
</feature>
<proteinExistence type="predicted"/>
<organism evidence="2">
    <name type="scientific">Timema genevievae</name>
    <name type="common">Walking stick</name>
    <dbReference type="NCBI Taxonomy" id="629358"/>
    <lineage>
        <taxon>Eukaryota</taxon>
        <taxon>Metazoa</taxon>
        <taxon>Ecdysozoa</taxon>
        <taxon>Arthropoda</taxon>
        <taxon>Hexapoda</taxon>
        <taxon>Insecta</taxon>
        <taxon>Pterygota</taxon>
        <taxon>Neoptera</taxon>
        <taxon>Polyneoptera</taxon>
        <taxon>Phasmatodea</taxon>
        <taxon>Timematodea</taxon>
        <taxon>Timematoidea</taxon>
        <taxon>Timematidae</taxon>
        <taxon>Timema</taxon>
    </lineage>
</organism>
<evidence type="ECO:0000313" key="2">
    <source>
        <dbReference type="EMBL" id="CAD7586205.1"/>
    </source>
</evidence>